<reference evidence="5" key="1">
    <citation type="submission" date="2017-02" db="EMBL/GenBank/DDBJ databases">
        <authorList>
            <person name="Varghese N."/>
            <person name="Submissions S."/>
        </authorList>
    </citation>
    <scope>NUCLEOTIDE SEQUENCE [LARGE SCALE GENOMIC DNA]</scope>
    <source>
        <strain evidence="5">ATCC 51356</strain>
    </source>
</reference>
<name>A0A1T4LEA7_9PORP</name>
<dbReference type="GO" id="GO:0016491">
    <property type="term" value="F:oxidoreductase activity"/>
    <property type="evidence" value="ECO:0007669"/>
    <property type="project" value="UniProtKB-KW"/>
</dbReference>
<dbReference type="InterPro" id="IPR005255">
    <property type="entry name" value="PdxA_fam"/>
</dbReference>
<keyword evidence="5" id="KW-1185">Reference proteome</keyword>
<proteinExistence type="predicted"/>
<accession>A0A1T4LEA7</accession>
<dbReference type="EMBL" id="FUXE01000003">
    <property type="protein sequence ID" value="SJZ53075.1"/>
    <property type="molecule type" value="Genomic_DNA"/>
</dbReference>
<evidence type="ECO:0000313" key="4">
    <source>
        <dbReference type="EMBL" id="SJZ53075.1"/>
    </source>
</evidence>
<dbReference type="GO" id="GO:0046872">
    <property type="term" value="F:metal ion binding"/>
    <property type="evidence" value="ECO:0007669"/>
    <property type="project" value="UniProtKB-KW"/>
</dbReference>
<dbReference type="AlphaFoldDB" id="A0A1T4LEA7"/>
<dbReference type="PANTHER" id="PTHR30004:SF6">
    <property type="entry name" value="D-THREONATE 4-PHOSPHATE DEHYDROGENASE"/>
    <property type="match status" value="1"/>
</dbReference>
<dbReference type="NCBIfam" id="TIGR00557">
    <property type="entry name" value="pdxA"/>
    <property type="match status" value="1"/>
</dbReference>
<dbReference type="GO" id="GO:0051287">
    <property type="term" value="F:NAD binding"/>
    <property type="evidence" value="ECO:0007669"/>
    <property type="project" value="InterPro"/>
</dbReference>
<dbReference type="Pfam" id="PF04166">
    <property type="entry name" value="PdxA"/>
    <property type="match status" value="1"/>
</dbReference>
<dbReference type="Gene3D" id="3.40.718.10">
    <property type="entry name" value="Isopropylmalate Dehydrogenase"/>
    <property type="match status" value="1"/>
</dbReference>
<keyword evidence="3" id="KW-0520">NAD</keyword>
<evidence type="ECO:0000256" key="3">
    <source>
        <dbReference type="ARBA" id="ARBA00023027"/>
    </source>
</evidence>
<keyword evidence="1" id="KW-0479">Metal-binding</keyword>
<dbReference type="STRING" id="29524.SAMN02745171_00388"/>
<evidence type="ECO:0000256" key="2">
    <source>
        <dbReference type="ARBA" id="ARBA00023002"/>
    </source>
</evidence>
<dbReference type="OrthoDB" id="9801783at2"/>
<dbReference type="PANTHER" id="PTHR30004">
    <property type="entry name" value="4-HYDROXYTHREONINE-4-PHOSPHATE DEHYDROGENASE"/>
    <property type="match status" value="1"/>
</dbReference>
<evidence type="ECO:0000256" key="1">
    <source>
        <dbReference type="ARBA" id="ARBA00022723"/>
    </source>
</evidence>
<dbReference type="Proteomes" id="UP000190121">
    <property type="component" value="Unassembled WGS sequence"/>
</dbReference>
<sequence>MEKKTYRPRIGITHGDINGINYELLLRIFANSDMCEFYTPIIYGSPKVASYWRKVLKMDTTPWNRISLPEEAVEGEVNILSCVSDEVKVDIGVPSEVAGNSAYQALDLATKHALEKRIDALVTAPINKSVMPQELFPYKGHTDFLGDRCGLEEGKKPLMILMKDEVRVALATTHLPIKEVPENINQDLIISKLKDIEQSLQRDFNISKPRIAVLGLNPHCGDNGLIGKEEEEIIAPAIRRALEEERLLAFGPFAADGFWGSAELSKYDAILSLYHDQGLAPFKALFMDEGVNFTAGLPIVRTSPDHGTGFDIAGQGKASEESLRQAIYVAIDTIRNRHRFDYARRNPLRKLYSERGQDNESIEAIEHQD</sequence>
<gene>
    <name evidence="4" type="ORF">SAMN02745171_00388</name>
</gene>
<dbReference type="RefSeq" id="WP_078736343.1">
    <property type="nucleotide sequence ID" value="NZ_FUXE01000003.1"/>
</dbReference>
<keyword evidence="2" id="KW-0560">Oxidoreductase</keyword>
<organism evidence="4 5">
    <name type="scientific">Porphyromonas circumdentaria</name>
    <dbReference type="NCBI Taxonomy" id="29524"/>
    <lineage>
        <taxon>Bacteria</taxon>
        <taxon>Pseudomonadati</taxon>
        <taxon>Bacteroidota</taxon>
        <taxon>Bacteroidia</taxon>
        <taxon>Bacteroidales</taxon>
        <taxon>Porphyromonadaceae</taxon>
        <taxon>Porphyromonas</taxon>
    </lineage>
</organism>
<evidence type="ECO:0000313" key="5">
    <source>
        <dbReference type="Proteomes" id="UP000190121"/>
    </source>
</evidence>
<protein>
    <submittedName>
        <fullName evidence="4">4-hydroxythreonine-4-phosphate dehydrogenase</fullName>
    </submittedName>
</protein>
<dbReference type="SUPFAM" id="SSF53659">
    <property type="entry name" value="Isocitrate/Isopropylmalate dehydrogenase-like"/>
    <property type="match status" value="1"/>
</dbReference>